<sequence length="318" mass="36677">MDSLGQILSSMKNNDLRRRTEQLKQELLNDPLVLELRARHPELKEEQLIRDMAKLYQYVNDSRHCAHCPGLDQCPNDFPGHFTKLTVESNVLGPQMVDRQVPCAKQLQRENELLIQKKIRSFYVDERALQEGYDEVEILTKDRVRAPAVTQVLQYITNTEENGLQSRGLYLEGSFGTGKTFLMCYLLHKLAKSGYSGVIVYMPEFVEDLKSMLQDSQKIKETVEVMKQADLLIFDDIGAENLNPWVRDHVMGSILNYRMNRKPTFYTSNYSLEALEQHLSFTSKDGEERHKGQRLMDRIAPFVDVVTVKGSNKRGTRS</sequence>
<dbReference type="SUPFAM" id="SSF52540">
    <property type="entry name" value="P-loop containing nucleoside triphosphate hydrolases"/>
    <property type="match status" value="1"/>
</dbReference>
<gene>
    <name evidence="2" type="primary">dnaI</name>
    <name evidence="2" type="ORF">GCM10010913_23970</name>
</gene>
<keyword evidence="3" id="KW-1185">Reference proteome</keyword>
<evidence type="ECO:0000313" key="3">
    <source>
        <dbReference type="Proteomes" id="UP000608420"/>
    </source>
</evidence>
<dbReference type="EMBL" id="BMIW01000015">
    <property type="protein sequence ID" value="GGG01463.1"/>
    <property type="molecule type" value="Genomic_DNA"/>
</dbReference>
<evidence type="ECO:0000259" key="1">
    <source>
        <dbReference type="SMART" id="SM00382"/>
    </source>
</evidence>
<dbReference type="PANTHER" id="PTHR30050:SF8">
    <property type="entry name" value="PRIMOSOMAL PROTEIN DNAI"/>
    <property type="match status" value="1"/>
</dbReference>
<dbReference type="Proteomes" id="UP000608420">
    <property type="component" value="Unassembled WGS sequence"/>
</dbReference>
<protein>
    <submittedName>
        <fullName evidence="2">Primosomal protein DnaI</fullName>
    </submittedName>
</protein>
<dbReference type="InterPro" id="IPR027417">
    <property type="entry name" value="P-loop_NTPase"/>
</dbReference>
<feature type="domain" description="AAA+ ATPase" evidence="1">
    <location>
        <begin position="165"/>
        <end position="302"/>
    </location>
</feature>
<accession>A0ABQ1VWG7</accession>
<comment type="caution">
    <text evidence="2">The sequence shown here is derived from an EMBL/GenBank/DDBJ whole genome shotgun (WGS) entry which is preliminary data.</text>
</comment>
<dbReference type="CDD" id="cd00009">
    <property type="entry name" value="AAA"/>
    <property type="match status" value="1"/>
</dbReference>
<dbReference type="Pfam" id="PF07319">
    <property type="entry name" value="DnaI_N"/>
    <property type="match status" value="1"/>
</dbReference>
<proteinExistence type="predicted"/>
<dbReference type="SMART" id="SM00382">
    <property type="entry name" value="AAA"/>
    <property type="match status" value="1"/>
</dbReference>
<dbReference type="PANTHER" id="PTHR30050">
    <property type="entry name" value="CHROMOSOMAL REPLICATION INITIATOR PROTEIN DNAA"/>
    <property type="match status" value="1"/>
</dbReference>
<dbReference type="InterPro" id="IPR009928">
    <property type="entry name" value="DnaI_N"/>
</dbReference>
<dbReference type="InterPro" id="IPR003593">
    <property type="entry name" value="AAA+_ATPase"/>
</dbReference>
<dbReference type="NCBIfam" id="NF006505">
    <property type="entry name" value="PRK08939.1"/>
    <property type="match status" value="1"/>
</dbReference>
<dbReference type="RefSeq" id="WP_120463352.1">
    <property type="nucleotide sequence ID" value="NZ_BMIW01000015.1"/>
</dbReference>
<dbReference type="InterPro" id="IPR002611">
    <property type="entry name" value="IstB_ATP-bd"/>
</dbReference>
<name>A0ABQ1VWG7_9BACL</name>
<evidence type="ECO:0000313" key="2">
    <source>
        <dbReference type="EMBL" id="GGG01463.1"/>
    </source>
</evidence>
<reference evidence="3" key="1">
    <citation type="journal article" date="2019" name="Int. J. Syst. Evol. Microbiol.">
        <title>The Global Catalogue of Microorganisms (GCM) 10K type strain sequencing project: providing services to taxonomists for standard genome sequencing and annotation.</title>
        <authorList>
            <consortium name="The Broad Institute Genomics Platform"/>
            <consortium name="The Broad Institute Genome Sequencing Center for Infectious Disease"/>
            <person name="Wu L."/>
            <person name="Ma J."/>
        </authorList>
    </citation>
    <scope>NUCLEOTIDE SEQUENCE [LARGE SCALE GENOMIC DNA]</scope>
    <source>
        <strain evidence="3">CGMCC 1.15420</strain>
    </source>
</reference>
<dbReference type="Pfam" id="PF01695">
    <property type="entry name" value="IstB_IS21"/>
    <property type="match status" value="1"/>
</dbReference>
<organism evidence="2 3">
    <name type="scientific">Paenibacillus aceti</name>
    <dbReference type="NCBI Taxonomy" id="1820010"/>
    <lineage>
        <taxon>Bacteria</taxon>
        <taxon>Bacillati</taxon>
        <taxon>Bacillota</taxon>
        <taxon>Bacilli</taxon>
        <taxon>Bacillales</taxon>
        <taxon>Paenibacillaceae</taxon>
        <taxon>Paenibacillus</taxon>
    </lineage>
</organism>
<dbReference type="Gene3D" id="3.40.50.300">
    <property type="entry name" value="P-loop containing nucleotide triphosphate hydrolases"/>
    <property type="match status" value="1"/>
</dbReference>